<dbReference type="Gene3D" id="3.30.530.20">
    <property type="match status" value="1"/>
</dbReference>
<dbReference type="InterPro" id="IPR015075">
    <property type="entry name" value="AtaL"/>
</dbReference>
<dbReference type="EMBL" id="CADIKG010000042">
    <property type="protein sequence ID" value="CAB3772636.1"/>
    <property type="molecule type" value="Genomic_DNA"/>
</dbReference>
<dbReference type="CDD" id="cd08863">
    <property type="entry name" value="SRPBCC_DUF1857"/>
    <property type="match status" value="1"/>
</dbReference>
<accession>A0A6J5F648</accession>
<sequence length="192" mass="22059">MDGRARAAKPPVLRHNNFLNHVAARHQKEPVPLNFEHLIQINSDDPAVPTLTRDQLWEGLVLRAEQPQLFVLGLDSCVVRERTDTTLERELHYGHATVRDRVTFTPNQQVRYDILAADGEIGGSLTMTIEERDDHELFLRFEYRTTLVVTDDSEDARQTHGIVKEAYRTSDIDTVRLIREYAQGRKAPDPLH</sequence>
<dbReference type="Proteomes" id="UP000494135">
    <property type="component" value="Unassembled WGS sequence"/>
</dbReference>
<proteinExistence type="predicted"/>
<dbReference type="Pfam" id="PF08982">
    <property type="entry name" value="AtaL"/>
    <property type="match status" value="1"/>
</dbReference>
<dbReference type="InterPro" id="IPR023393">
    <property type="entry name" value="START-like_dom_sf"/>
</dbReference>
<dbReference type="AlphaFoldDB" id="A0A6J5F648"/>
<evidence type="ECO:0000313" key="2">
    <source>
        <dbReference type="Proteomes" id="UP000494135"/>
    </source>
</evidence>
<gene>
    <name evidence="1" type="ORF">LMG29660_07190</name>
</gene>
<reference evidence="1 2" key="1">
    <citation type="submission" date="2020-04" db="EMBL/GenBank/DDBJ databases">
        <authorList>
            <person name="De Canck E."/>
        </authorList>
    </citation>
    <scope>NUCLEOTIDE SEQUENCE [LARGE SCALE GENOMIC DNA]</scope>
    <source>
        <strain evidence="1 2">LMG 29660</strain>
    </source>
</reference>
<evidence type="ECO:0000313" key="1">
    <source>
        <dbReference type="EMBL" id="CAB3772636.1"/>
    </source>
</evidence>
<protein>
    <recommendedName>
        <fullName evidence="3">DUF1857 domain-containing protein</fullName>
    </recommendedName>
</protein>
<evidence type="ECO:0008006" key="3">
    <source>
        <dbReference type="Google" id="ProtNLM"/>
    </source>
</evidence>
<name>A0A6J5F648_9BURK</name>
<organism evidence="1 2">
    <name type="scientific">Burkholderia puraquae</name>
    <dbReference type="NCBI Taxonomy" id="1904757"/>
    <lineage>
        <taxon>Bacteria</taxon>
        <taxon>Pseudomonadati</taxon>
        <taxon>Pseudomonadota</taxon>
        <taxon>Betaproteobacteria</taxon>
        <taxon>Burkholderiales</taxon>
        <taxon>Burkholderiaceae</taxon>
        <taxon>Burkholderia</taxon>
        <taxon>Burkholderia cepacia complex</taxon>
    </lineage>
</organism>
<dbReference type="SUPFAM" id="SSF55961">
    <property type="entry name" value="Bet v1-like"/>
    <property type="match status" value="1"/>
</dbReference>